<reference evidence="2" key="1">
    <citation type="journal article" date="2017" name="Appl. Environ. Microbiol.">
        <title>Molecular characterization of an Endozoicomonas-like organism causing infection in king scallop Pecten maximus L.</title>
        <authorList>
            <person name="Cano I."/>
            <person name="van Aerle R."/>
            <person name="Ross S."/>
            <person name="Verner-Jeffreys D.W."/>
            <person name="Paley R.K."/>
            <person name="Rimmer G."/>
            <person name="Ryder D."/>
            <person name="Hooper P."/>
            <person name="Stone D."/>
            <person name="Feist S.W."/>
        </authorList>
    </citation>
    <scope>NUCLEOTIDE SEQUENCE</scope>
</reference>
<dbReference type="AlphaFoldDB" id="A0A2H9TAP7"/>
<dbReference type="GO" id="GO:0003676">
    <property type="term" value="F:nucleic acid binding"/>
    <property type="evidence" value="ECO:0007669"/>
    <property type="project" value="InterPro"/>
</dbReference>
<evidence type="ECO:0000259" key="1">
    <source>
        <dbReference type="PROSITE" id="PS50994"/>
    </source>
</evidence>
<gene>
    <name evidence="2" type="ORF">CI610_00751</name>
</gene>
<dbReference type="PROSITE" id="PS50994">
    <property type="entry name" value="INTEGRASE"/>
    <property type="match status" value="1"/>
</dbReference>
<name>A0A2H9TAP7_9ZZZZ</name>
<proteinExistence type="predicted"/>
<dbReference type="InterPro" id="IPR012337">
    <property type="entry name" value="RNaseH-like_sf"/>
</dbReference>
<protein>
    <recommendedName>
        <fullName evidence="1">Integrase catalytic domain-containing protein</fullName>
    </recommendedName>
</protein>
<feature type="domain" description="Integrase catalytic" evidence="1">
    <location>
        <begin position="1"/>
        <end position="135"/>
    </location>
</feature>
<dbReference type="Gene3D" id="3.30.420.10">
    <property type="entry name" value="Ribonuclease H-like superfamily/Ribonuclease H"/>
    <property type="match status" value="1"/>
</dbReference>
<dbReference type="EMBL" id="NSIT01000024">
    <property type="protein sequence ID" value="PJE80274.1"/>
    <property type="molecule type" value="Genomic_DNA"/>
</dbReference>
<organism evidence="2">
    <name type="scientific">invertebrate metagenome</name>
    <dbReference type="NCBI Taxonomy" id="1711999"/>
    <lineage>
        <taxon>unclassified sequences</taxon>
        <taxon>metagenomes</taxon>
        <taxon>organismal metagenomes</taxon>
    </lineage>
</organism>
<dbReference type="SUPFAM" id="SSF53098">
    <property type="entry name" value="Ribonuclease H-like"/>
    <property type="match status" value="1"/>
</dbReference>
<dbReference type="PANTHER" id="PTHR47515">
    <property type="entry name" value="LOW CALCIUM RESPONSE LOCUS PROTEIN T"/>
    <property type="match status" value="1"/>
</dbReference>
<dbReference type="InterPro" id="IPR036397">
    <property type="entry name" value="RNaseH_sf"/>
</dbReference>
<dbReference type="InterPro" id="IPR001584">
    <property type="entry name" value="Integrase_cat-core"/>
</dbReference>
<comment type="caution">
    <text evidence="2">The sequence shown here is derived from an EMBL/GenBank/DDBJ whole genome shotgun (WGS) entry which is preliminary data.</text>
</comment>
<dbReference type="Pfam" id="PF13683">
    <property type="entry name" value="rve_3"/>
    <property type="match status" value="1"/>
</dbReference>
<evidence type="ECO:0000313" key="2">
    <source>
        <dbReference type="EMBL" id="PJE80274.1"/>
    </source>
</evidence>
<sequence length="141" mass="16926">MVDDFNREVLATEIDLGLPAARIIRVLERIIDQRGYPEKLRMDNNDPEFISKAIANWAEKHDIHLEFIQPGTPTQNAYVERFNRTYREEILNRYVFKTLNPVRQLTHDWIHPYHKERPHDSLGDMTPWEYSEKYRMSETLV</sequence>
<dbReference type="PANTHER" id="PTHR47515:SF3">
    <property type="entry name" value="INTEGRASE CORE DOMAIN PROTEIN"/>
    <property type="match status" value="1"/>
</dbReference>
<dbReference type="GO" id="GO:0015074">
    <property type="term" value="P:DNA integration"/>
    <property type="evidence" value="ECO:0007669"/>
    <property type="project" value="InterPro"/>
</dbReference>
<accession>A0A2H9TAP7</accession>